<sequence length="197" mass="22392">MPFPIVLLPKTKELKLMPDTSRDEVQAKIYDSCDAITTTIKAVNDALRELDGKAYQFSPALRNWRALHWEKLFCGSDEQSRQAGEPRWTKSIRVECTILEVYQRGFWADHTRSGEQAEFTAAVCALFEEARKLPHFLAAERVTVRKKIRASLLSGADPWQASDLEDTWRQLVGLRRELSRTITSCAGDIARVHGFAP</sequence>
<comment type="caution">
    <text evidence="1">The sequence shown here is derived from an EMBL/GenBank/DDBJ whole genome shotgun (WGS) entry which is preliminary data.</text>
</comment>
<keyword evidence="2" id="KW-1185">Reference proteome</keyword>
<name>A0A139HFL5_9PEZI</name>
<dbReference type="Proteomes" id="UP000070133">
    <property type="component" value="Unassembled WGS sequence"/>
</dbReference>
<organism evidence="1 2">
    <name type="scientific">Pseudocercospora eumusae</name>
    <dbReference type="NCBI Taxonomy" id="321146"/>
    <lineage>
        <taxon>Eukaryota</taxon>
        <taxon>Fungi</taxon>
        <taxon>Dikarya</taxon>
        <taxon>Ascomycota</taxon>
        <taxon>Pezizomycotina</taxon>
        <taxon>Dothideomycetes</taxon>
        <taxon>Dothideomycetidae</taxon>
        <taxon>Mycosphaerellales</taxon>
        <taxon>Mycosphaerellaceae</taxon>
        <taxon>Pseudocercospora</taxon>
    </lineage>
</organism>
<evidence type="ECO:0000313" key="1">
    <source>
        <dbReference type="EMBL" id="KXT01217.1"/>
    </source>
</evidence>
<proteinExistence type="predicted"/>
<protein>
    <submittedName>
        <fullName evidence="1">Uncharacterized protein</fullName>
    </submittedName>
</protein>
<gene>
    <name evidence="1" type="ORF">AC578_3817</name>
</gene>
<dbReference type="EMBL" id="LFZN01000059">
    <property type="protein sequence ID" value="KXT01217.1"/>
    <property type="molecule type" value="Genomic_DNA"/>
</dbReference>
<dbReference type="OrthoDB" id="10484721at2759"/>
<accession>A0A139HFL5</accession>
<reference evidence="1 2" key="1">
    <citation type="submission" date="2015-07" db="EMBL/GenBank/DDBJ databases">
        <title>Comparative genomics of the Sigatoka disease complex on banana suggests a link between parallel evolutionary changes in Pseudocercospora fijiensis and Pseudocercospora eumusae and increased virulence on the banana host.</title>
        <authorList>
            <person name="Chang T.-C."/>
            <person name="Salvucci A."/>
            <person name="Crous P.W."/>
            <person name="Stergiopoulos I."/>
        </authorList>
    </citation>
    <scope>NUCLEOTIDE SEQUENCE [LARGE SCALE GENOMIC DNA]</scope>
    <source>
        <strain evidence="1 2">CBS 114824</strain>
    </source>
</reference>
<dbReference type="AlphaFoldDB" id="A0A139HFL5"/>
<evidence type="ECO:0000313" key="2">
    <source>
        <dbReference type="Proteomes" id="UP000070133"/>
    </source>
</evidence>